<dbReference type="AlphaFoldDB" id="A0A7Z1MHY6"/>
<protein>
    <submittedName>
        <fullName evidence="1">Uncharacterized protein</fullName>
    </submittedName>
</protein>
<organism evidence="1">
    <name type="scientific">Vibrio cyclitrophicus</name>
    <dbReference type="NCBI Taxonomy" id="47951"/>
    <lineage>
        <taxon>Bacteria</taxon>
        <taxon>Pseudomonadati</taxon>
        <taxon>Pseudomonadota</taxon>
        <taxon>Gammaproteobacteria</taxon>
        <taxon>Vibrionales</taxon>
        <taxon>Vibrionaceae</taxon>
        <taxon>Vibrio</taxon>
    </lineage>
</organism>
<reference evidence="1" key="2">
    <citation type="journal article" date="2018" name="Nature">
        <title>A major lineage of non-tailed dsDNA viruses as unrecognized killers of marine bacteria.</title>
        <authorList>
            <person name="Kauffman K.M."/>
            <person name="Hussain F.A."/>
            <person name="Yang J."/>
            <person name="Arevalo P."/>
            <person name="Brown J.M."/>
            <person name="Chang W.K."/>
            <person name="VanInsberghe D."/>
            <person name="Elsherbini J."/>
            <person name="Sharma R.S."/>
            <person name="Cutler M.B."/>
            <person name="Kelly L."/>
            <person name="Polz M.F."/>
        </authorList>
    </citation>
    <scope>NUCLEOTIDE SEQUENCE</scope>
    <source>
        <strain evidence="1">10N.222.46.E12</strain>
    </source>
</reference>
<evidence type="ECO:0000313" key="1">
    <source>
        <dbReference type="EMBL" id="PMP27332.1"/>
    </source>
</evidence>
<gene>
    <name evidence="1" type="ORF">BCS90_22610</name>
</gene>
<reference evidence="1" key="1">
    <citation type="submission" date="2016-07" db="EMBL/GenBank/DDBJ databases">
        <authorList>
            <person name="Kauffman K."/>
            <person name="Arevalo P."/>
            <person name="Polz M.F."/>
        </authorList>
    </citation>
    <scope>NUCLEOTIDE SEQUENCE</scope>
    <source>
        <strain evidence="1">10N.222.46.E12</strain>
    </source>
</reference>
<sequence>MFLWNAQEGDELHYRSYLMTFRSPSFNMSSTKVLDTKDTGFGKYDNRYKSISNLLSGKENDLPEFSKLKGEIEDIPTVWTVEKFKNFVFAEASQIDFPGVSKSLICFESVIEHKDIFPDWVNDMLKAVFEHLGVNYSTKNTANHSVNIVEMDIGEIDRVIKYLSKNDPEKLDVLKCMLALAVQEYDPSCLHKLPKVTNSYHADENEIIHSPQLFTKWKDLREFLKLNGEVVNACSAISA</sequence>
<name>A0A7Z1MHY6_9VIBR</name>
<comment type="caution">
    <text evidence="1">The sequence shown here is derived from an EMBL/GenBank/DDBJ whole genome shotgun (WGS) entry which is preliminary data.</text>
</comment>
<dbReference type="EMBL" id="MDBS01000038">
    <property type="protein sequence ID" value="PMP27332.1"/>
    <property type="molecule type" value="Genomic_DNA"/>
</dbReference>
<accession>A0A7Z1MHY6</accession>
<proteinExistence type="predicted"/>